<feature type="compositionally biased region" description="Basic and acidic residues" evidence="1">
    <location>
        <begin position="93"/>
        <end position="105"/>
    </location>
</feature>
<feature type="compositionally biased region" description="Basic and acidic residues" evidence="1">
    <location>
        <begin position="55"/>
        <end position="79"/>
    </location>
</feature>
<feature type="compositionally biased region" description="Basic and acidic residues" evidence="1">
    <location>
        <begin position="114"/>
        <end position="130"/>
    </location>
</feature>
<sequence>MKHDQLEEGRIASHSRPLGTVTREMVLERARQLAVINGRSPHEVIEGDFEQARRELLGEDEASPKESLLESVPESERWDPVPGSTGSKAEQVPAHDEQTDNEKLVQEGVEDAEHDQMLEGAKEGFRRDQA</sequence>
<feature type="compositionally biased region" description="Basic and acidic residues" evidence="1">
    <location>
        <begin position="1"/>
        <end position="11"/>
    </location>
</feature>
<reference evidence="2 3" key="1">
    <citation type="journal article" date="2011" name="J. Bacteriol.">
        <title>Genome sequence of 'Pedosphaera parvula' Ellin514, an aerobic Verrucomicrobial isolate from pasture soil.</title>
        <authorList>
            <person name="Kant R."/>
            <person name="van Passel M.W."/>
            <person name="Sangwan P."/>
            <person name="Palva A."/>
            <person name="Lucas S."/>
            <person name="Copeland A."/>
            <person name="Lapidus A."/>
            <person name="Glavina Del Rio T."/>
            <person name="Dalin E."/>
            <person name="Tice H."/>
            <person name="Bruce D."/>
            <person name="Goodwin L."/>
            <person name="Pitluck S."/>
            <person name="Chertkov O."/>
            <person name="Larimer F.W."/>
            <person name="Land M.L."/>
            <person name="Hauser L."/>
            <person name="Brettin T.S."/>
            <person name="Detter J.C."/>
            <person name="Han S."/>
            <person name="de Vos W.M."/>
            <person name="Janssen P.H."/>
            <person name="Smidt H."/>
        </authorList>
    </citation>
    <scope>NUCLEOTIDE SEQUENCE [LARGE SCALE GENOMIC DNA]</scope>
    <source>
        <strain evidence="2 3">Ellin514</strain>
    </source>
</reference>
<feature type="region of interest" description="Disordered" evidence="1">
    <location>
        <begin position="55"/>
        <end position="130"/>
    </location>
</feature>
<evidence type="ECO:0000313" key="2">
    <source>
        <dbReference type="EMBL" id="EEF58695.1"/>
    </source>
</evidence>
<accession>B9XN33</accession>
<organism evidence="2 3">
    <name type="scientific">Pedosphaera parvula (strain Ellin514)</name>
    <dbReference type="NCBI Taxonomy" id="320771"/>
    <lineage>
        <taxon>Bacteria</taxon>
        <taxon>Pseudomonadati</taxon>
        <taxon>Verrucomicrobiota</taxon>
        <taxon>Pedosphaerae</taxon>
        <taxon>Pedosphaerales</taxon>
        <taxon>Pedosphaeraceae</taxon>
        <taxon>Pedosphaera</taxon>
    </lineage>
</organism>
<comment type="caution">
    <text evidence="2">The sequence shown here is derived from an EMBL/GenBank/DDBJ whole genome shotgun (WGS) entry which is preliminary data.</text>
</comment>
<evidence type="ECO:0000313" key="3">
    <source>
        <dbReference type="Proteomes" id="UP000003688"/>
    </source>
</evidence>
<dbReference type="EMBL" id="ABOX02000038">
    <property type="protein sequence ID" value="EEF58695.1"/>
    <property type="molecule type" value="Genomic_DNA"/>
</dbReference>
<dbReference type="RefSeq" id="WP_007417222.1">
    <property type="nucleotide sequence ID" value="NZ_ABOX02000038.1"/>
</dbReference>
<name>B9XN33_PEDPL</name>
<dbReference type="Proteomes" id="UP000003688">
    <property type="component" value="Unassembled WGS sequence"/>
</dbReference>
<dbReference type="AlphaFoldDB" id="B9XN33"/>
<feature type="region of interest" description="Disordered" evidence="1">
    <location>
        <begin position="1"/>
        <end position="21"/>
    </location>
</feature>
<gene>
    <name evidence="2" type="ORF">Cflav_PD1791</name>
</gene>
<protein>
    <submittedName>
        <fullName evidence="2">Uncharacterized protein</fullName>
    </submittedName>
</protein>
<evidence type="ECO:0000256" key="1">
    <source>
        <dbReference type="SAM" id="MobiDB-lite"/>
    </source>
</evidence>
<keyword evidence="3" id="KW-1185">Reference proteome</keyword>
<proteinExistence type="predicted"/>